<dbReference type="Gene3D" id="3.40.50.410">
    <property type="entry name" value="von Willebrand factor, type A domain"/>
    <property type="match status" value="1"/>
</dbReference>
<dbReference type="AlphaFoldDB" id="A0A8S2UGG7"/>
<evidence type="ECO:0000313" key="3">
    <source>
        <dbReference type="EMBL" id="CAF1547741.1"/>
    </source>
</evidence>
<dbReference type="PRINTS" id="PR00453">
    <property type="entry name" value="VWFADOMAIN"/>
</dbReference>
<evidence type="ECO:0000313" key="4">
    <source>
        <dbReference type="EMBL" id="CAF4337159.1"/>
    </source>
</evidence>
<dbReference type="PROSITE" id="PS50234">
    <property type="entry name" value="VWFA"/>
    <property type="match status" value="1"/>
</dbReference>
<keyword evidence="1" id="KW-0472">Membrane</keyword>
<evidence type="ECO:0000259" key="2">
    <source>
        <dbReference type="PROSITE" id="PS50234"/>
    </source>
</evidence>
<dbReference type="InterPro" id="IPR002035">
    <property type="entry name" value="VWF_A"/>
</dbReference>
<keyword evidence="1" id="KW-1133">Transmembrane helix</keyword>
<dbReference type="CDD" id="cd01450">
    <property type="entry name" value="vWFA_subfamily_ECM"/>
    <property type="match status" value="1"/>
</dbReference>
<dbReference type="Proteomes" id="UP000677228">
    <property type="component" value="Unassembled WGS sequence"/>
</dbReference>
<gene>
    <name evidence="3" type="ORF">OVA965_LOCUS39116</name>
    <name evidence="4" type="ORF">TMI583_LOCUS40381</name>
</gene>
<dbReference type="PANTHER" id="PTHR24020">
    <property type="entry name" value="COLLAGEN ALPHA"/>
    <property type="match status" value="1"/>
</dbReference>
<name>A0A8S2UGG7_9BILA</name>
<feature type="domain" description="VWFA" evidence="2">
    <location>
        <begin position="71"/>
        <end position="249"/>
    </location>
</feature>
<evidence type="ECO:0000313" key="5">
    <source>
        <dbReference type="Proteomes" id="UP000682733"/>
    </source>
</evidence>
<feature type="transmembrane region" description="Helical" evidence="1">
    <location>
        <begin position="413"/>
        <end position="431"/>
    </location>
</feature>
<reference evidence="4" key="1">
    <citation type="submission" date="2021-02" db="EMBL/GenBank/DDBJ databases">
        <authorList>
            <person name="Nowell W R."/>
        </authorList>
    </citation>
    <scope>NUCLEOTIDE SEQUENCE</scope>
</reference>
<organism evidence="4 5">
    <name type="scientific">Didymodactylos carnosus</name>
    <dbReference type="NCBI Taxonomy" id="1234261"/>
    <lineage>
        <taxon>Eukaryota</taxon>
        <taxon>Metazoa</taxon>
        <taxon>Spiralia</taxon>
        <taxon>Gnathifera</taxon>
        <taxon>Rotifera</taxon>
        <taxon>Eurotatoria</taxon>
        <taxon>Bdelloidea</taxon>
        <taxon>Philodinida</taxon>
        <taxon>Philodinidae</taxon>
        <taxon>Didymodactylos</taxon>
    </lineage>
</organism>
<protein>
    <recommendedName>
        <fullName evidence="2">VWFA domain-containing protein</fullName>
    </recommendedName>
</protein>
<dbReference type="EMBL" id="CAJNOK010039884">
    <property type="protein sequence ID" value="CAF1547741.1"/>
    <property type="molecule type" value="Genomic_DNA"/>
</dbReference>
<dbReference type="SMART" id="SM00327">
    <property type="entry name" value="VWA"/>
    <property type="match status" value="1"/>
</dbReference>
<accession>A0A8S2UGG7</accession>
<dbReference type="SUPFAM" id="SSF53300">
    <property type="entry name" value="vWA-like"/>
    <property type="match status" value="1"/>
</dbReference>
<keyword evidence="1" id="KW-0812">Transmembrane</keyword>
<feature type="non-terminal residue" evidence="4">
    <location>
        <position position="1"/>
    </location>
</feature>
<sequence length="432" mass="47699">LRQIDCTALYTGQGPSCQYNSTHTGNCYADCIPGLEDAEYCGCDGKGERCPSSPPHVRCCLGQCTAEIKLDLGFILDASSSIGRTDYELQRSFTKDLLRRVNVGPNKTHVAIINYSTGIETLSLLNQYYALDEKLNRVNAATYFALKTYTGDALREANRVFSSNNGLRPTEDGAPQVIFLITDGQSNGQLQPIPQAAILKQRGIHIFTVGVGNGVALNEVHAICTQPWSENYLPITNYAGLEQKLSQFMSKSCAEPISVIENSTVTGECAKDKYKYFKISIKVVGNKILITVKISNGKVKLFYSFNARNPKDPTDFEYSDDKPKTLTTFTSLIWATHSFNGIGARGFKPKQDIIRTNEDEVTLVVDKPSNDTEFVYVGVKGLDEQNMFLLAFDDCANDNVDCTTKSISSVIKFNLIGIIILVLISFLSRMLN</sequence>
<dbReference type="PANTHER" id="PTHR24020:SF20">
    <property type="entry name" value="PH DOMAIN-CONTAINING PROTEIN"/>
    <property type="match status" value="1"/>
</dbReference>
<dbReference type="InterPro" id="IPR050525">
    <property type="entry name" value="ECM_Assembly_Org"/>
</dbReference>
<dbReference type="Proteomes" id="UP000682733">
    <property type="component" value="Unassembled WGS sequence"/>
</dbReference>
<dbReference type="EMBL" id="CAJOBA010062307">
    <property type="protein sequence ID" value="CAF4337159.1"/>
    <property type="molecule type" value="Genomic_DNA"/>
</dbReference>
<dbReference type="Pfam" id="PF00092">
    <property type="entry name" value="VWA"/>
    <property type="match status" value="1"/>
</dbReference>
<proteinExistence type="predicted"/>
<comment type="caution">
    <text evidence="4">The sequence shown here is derived from an EMBL/GenBank/DDBJ whole genome shotgun (WGS) entry which is preliminary data.</text>
</comment>
<evidence type="ECO:0000256" key="1">
    <source>
        <dbReference type="SAM" id="Phobius"/>
    </source>
</evidence>
<dbReference type="InterPro" id="IPR036465">
    <property type="entry name" value="vWFA_dom_sf"/>
</dbReference>